<evidence type="ECO:0000256" key="8">
    <source>
        <dbReference type="ARBA" id="ARBA00022977"/>
    </source>
</evidence>
<comment type="similarity">
    <text evidence="3">Belongs to the NMT1/THI5 family.</text>
</comment>
<evidence type="ECO:0000313" key="15">
    <source>
        <dbReference type="Proteomes" id="UP000188929"/>
    </source>
</evidence>
<evidence type="ECO:0000256" key="12">
    <source>
        <dbReference type="SAM" id="SignalP"/>
    </source>
</evidence>
<dbReference type="STRING" id="1834516.BL253_28435"/>
<dbReference type="RefSeq" id="WP_076820459.1">
    <property type="nucleotide sequence ID" value="NZ_MOMC01000063.1"/>
</dbReference>
<dbReference type="PANTHER" id="PTHR31528:SF1">
    <property type="entry name" value="4-AMINO-5-HYDROXYMETHYL-2-METHYLPYRIMIDINE PHOSPHATE SYNTHASE THI11-RELATED"/>
    <property type="match status" value="1"/>
</dbReference>
<protein>
    <recommendedName>
        <fullName evidence="10">Thiamine pyrimidine synthase</fullName>
    </recommendedName>
</protein>
<dbReference type="GO" id="GO:0009228">
    <property type="term" value="P:thiamine biosynthetic process"/>
    <property type="evidence" value="ECO:0007669"/>
    <property type="project" value="UniProtKB-KW"/>
</dbReference>
<evidence type="ECO:0000256" key="1">
    <source>
        <dbReference type="ARBA" id="ARBA00003469"/>
    </source>
</evidence>
<dbReference type="PROSITE" id="PS51257">
    <property type="entry name" value="PROKAR_LIPOPROTEIN"/>
    <property type="match status" value="1"/>
</dbReference>
<evidence type="ECO:0000256" key="10">
    <source>
        <dbReference type="ARBA" id="ARBA00033171"/>
    </source>
</evidence>
<keyword evidence="7" id="KW-0663">Pyridoxal phosphate</keyword>
<dbReference type="InterPro" id="IPR027939">
    <property type="entry name" value="NMT1/THI5"/>
</dbReference>
<comment type="subunit">
    <text evidence="4">Homodimer.</text>
</comment>
<feature type="signal peptide" evidence="12">
    <location>
        <begin position="1"/>
        <end position="24"/>
    </location>
</feature>
<comment type="catalytic activity">
    <reaction evidence="11">
        <text>N(6)-(pyridoxal phosphate)-L-lysyl-[4-amino-5-hydroxymethyl-2-methylpyrimidine phosphate synthase] + L-histidyl-[4-amino-5-hydroxymethyl-2-methylpyrimidine phosphate synthase] + 2 Fe(3+) + 4 H2O = L-lysyl-[4-amino-5-hydroxymethyl-2-methylpyrimidine phosphate synthase] + (2S)-2-amino-5-hydroxy-4-oxopentanoyl-[4-amino-5-hydroxymethyl-2-methylpyrimidine phosphate synthase] + 4-amino-2-methyl-5-(phosphooxymethyl)pyrimidine + 3-oxopropanoate + 2 Fe(2+) + 2 H(+)</text>
        <dbReference type="Rhea" id="RHEA:65756"/>
        <dbReference type="Rhea" id="RHEA-COMP:16892"/>
        <dbReference type="Rhea" id="RHEA-COMP:16893"/>
        <dbReference type="Rhea" id="RHEA-COMP:16894"/>
        <dbReference type="Rhea" id="RHEA-COMP:16895"/>
        <dbReference type="ChEBI" id="CHEBI:15377"/>
        <dbReference type="ChEBI" id="CHEBI:15378"/>
        <dbReference type="ChEBI" id="CHEBI:29033"/>
        <dbReference type="ChEBI" id="CHEBI:29034"/>
        <dbReference type="ChEBI" id="CHEBI:29969"/>
        <dbReference type="ChEBI" id="CHEBI:29979"/>
        <dbReference type="ChEBI" id="CHEBI:33190"/>
        <dbReference type="ChEBI" id="CHEBI:58354"/>
        <dbReference type="ChEBI" id="CHEBI:143915"/>
        <dbReference type="ChEBI" id="CHEBI:157692"/>
    </reaction>
    <physiologicalReaction direction="left-to-right" evidence="11">
        <dbReference type="Rhea" id="RHEA:65757"/>
    </physiologicalReaction>
</comment>
<comment type="function">
    <text evidence="1">Responsible for the formation of the pyrimidine heterocycle in the thiamine biosynthesis pathway. Catalyzes the formation of hydroxymethylpyrimidine phosphate (HMP-P) from histidine and pyridoxal phosphate (PLP). The protein uses PLP and the active site histidine to form HMP-P, generating an inactive enzyme. The enzyme can only undergo a single turnover, which suggests it is a suicide enzyme.</text>
</comment>
<keyword evidence="8" id="KW-0784">Thiamine biosynthesis</keyword>
<dbReference type="SUPFAM" id="SSF53850">
    <property type="entry name" value="Periplasmic binding protein-like II"/>
    <property type="match status" value="1"/>
</dbReference>
<dbReference type="GO" id="GO:0016740">
    <property type="term" value="F:transferase activity"/>
    <property type="evidence" value="ECO:0007669"/>
    <property type="project" value="UniProtKB-KW"/>
</dbReference>
<comment type="pathway">
    <text evidence="2">Cofactor biosynthesis; thiamine diphosphate biosynthesis.</text>
</comment>
<evidence type="ECO:0000313" key="14">
    <source>
        <dbReference type="EMBL" id="ONH25113.1"/>
    </source>
</evidence>
<dbReference type="PANTHER" id="PTHR31528">
    <property type="entry name" value="4-AMINO-5-HYDROXYMETHYL-2-METHYLPYRIMIDINE PHOSPHATE SYNTHASE THI11-RELATED"/>
    <property type="match status" value="1"/>
</dbReference>
<evidence type="ECO:0000256" key="9">
    <source>
        <dbReference type="ARBA" id="ARBA00023004"/>
    </source>
</evidence>
<organism evidence="14 15">
    <name type="scientific">Pseudofrankia asymbiotica</name>
    <dbReference type="NCBI Taxonomy" id="1834516"/>
    <lineage>
        <taxon>Bacteria</taxon>
        <taxon>Bacillati</taxon>
        <taxon>Actinomycetota</taxon>
        <taxon>Actinomycetes</taxon>
        <taxon>Frankiales</taxon>
        <taxon>Frankiaceae</taxon>
        <taxon>Pseudofrankia</taxon>
    </lineage>
</organism>
<evidence type="ECO:0000256" key="3">
    <source>
        <dbReference type="ARBA" id="ARBA00009406"/>
    </source>
</evidence>
<evidence type="ECO:0000256" key="5">
    <source>
        <dbReference type="ARBA" id="ARBA00022679"/>
    </source>
</evidence>
<keyword evidence="5" id="KW-0808">Transferase</keyword>
<accession>A0A1V2I3Q1</accession>
<dbReference type="InterPro" id="IPR015168">
    <property type="entry name" value="SsuA/THI5"/>
</dbReference>
<dbReference type="EMBL" id="MOMC01000063">
    <property type="protein sequence ID" value="ONH25113.1"/>
    <property type="molecule type" value="Genomic_DNA"/>
</dbReference>
<comment type="caution">
    <text evidence="14">The sequence shown here is derived from an EMBL/GenBank/DDBJ whole genome shotgun (WGS) entry which is preliminary data.</text>
</comment>
<dbReference type="Pfam" id="PF09084">
    <property type="entry name" value="NMT1"/>
    <property type="match status" value="1"/>
</dbReference>
<evidence type="ECO:0000256" key="7">
    <source>
        <dbReference type="ARBA" id="ARBA00022898"/>
    </source>
</evidence>
<feature type="chain" id="PRO_5012120969" description="Thiamine pyrimidine synthase" evidence="12">
    <location>
        <begin position="25"/>
        <end position="344"/>
    </location>
</feature>
<proteinExistence type="inferred from homology"/>
<dbReference type="Gene3D" id="3.40.190.10">
    <property type="entry name" value="Periplasmic binding protein-like II"/>
    <property type="match status" value="2"/>
</dbReference>
<keyword evidence="12" id="KW-0732">Signal</keyword>
<evidence type="ECO:0000256" key="2">
    <source>
        <dbReference type="ARBA" id="ARBA00004948"/>
    </source>
</evidence>
<dbReference type="GO" id="GO:0046872">
    <property type="term" value="F:metal ion binding"/>
    <property type="evidence" value="ECO:0007669"/>
    <property type="project" value="UniProtKB-KW"/>
</dbReference>
<sequence>MDRRSFLRAGLGAAGVAAVGPLLAACGDDSSSTTSSGLTKISYQFSWIKNFQFGGEYIADSKGYFKAQNLAVDLVAGGPNIAVDPILQSGKALIGQSSPDFTANAVSKGANLKIIGANYQKSPFCIMSRPEKPIRTPADLAGKKIGIQATNEVAWAAFLKLAGVDPSTLTKVPVQFDITPVVSGEVDGFWAYVNDDVIRMKEQGTEPVVMLLADHGYEVMTATYTVRADSLTDKDKRDQIVRFLKGALKGWQDAVADPGLVADLTVNTYGKGNGLELEEQKECAASTNAIMVTDDTKAHGLSTMSDALISGTIKSLAAAGITAKPDLFDTSVLEEVFGGAATVS</sequence>
<keyword evidence="15" id="KW-1185">Reference proteome</keyword>
<evidence type="ECO:0000256" key="4">
    <source>
        <dbReference type="ARBA" id="ARBA00011738"/>
    </source>
</evidence>
<name>A0A1V2I3Q1_9ACTN</name>
<evidence type="ECO:0000256" key="6">
    <source>
        <dbReference type="ARBA" id="ARBA00022723"/>
    </source>
</evidence>
<keyword evidence="9" id="KW-0408">Iron</keyword>
<keyword evidence="6" id="KW-0479">Metal-binding</keyword>
<gene>
    <name evidence="14" type="ORF">BL253_28435</name>
</gene>
<reference evidence="15" key="1">
    <citation type="submission" date="2016-10" db="EMBL/GenBank/DDBJ databases">
        <title>Frankia sp. NRRL B-16386 Genome sequencing.</title>
        <authorList>
            <person name="Ghodhbane-Gtari F."/>
            <person name="Swanson E."/>
            <person name="Gueddou A."/>
            <person name="Hezbri K."/>
            <person name="Ktari K."/>
            <person name="Nouioui I."/>
            <person name="Morris K."/>
            <person name="Simpson S."/>
            <person name="Abebe-Akele F."/>
            <person name="Thomas K."/>
            <person name="Gtari M."/>
            <person name="Tisa L.S."/>
        </authorList>
    </citation>
    <scope>NUCLEOTIDE SEQUENCE [LARGE SCALE GENOMIC DNA]</scope>
    <source>
        <strain evidence="15">NRRL B-16386</strain>
    </source>
</reference>
<dbReference type="Proteomes" id="UP000188929">
    <property type="component" value="Unassembled WGS sequence"/>
</dbReference>
<feature type="domain" description="SsuA/THI5-like" evidence="13">
    <location>
        <begin position="50"/>
        <end position="258"/>
    </location>
</feature>
<dbReference type="AlphaFoldDB" id="A0A1V2I3Q1"/>
<evidence type="ECO:0000256" key="11">
    <source>
        <dbReference type="ARBA" id="ARBA00048179"/>
    </source>
</evidence>
<dbReference type="OrthoDB" id="174578at2"/>
<evidence type="ECO:0000259" key="13">
    <source>
        <dbReference type="Pfam" id="PF09084"/>
    </source>
</evidence>